<keyword evidence="2" id="KW-0472">Membrane</keyword>
<sequence>MMKIILMSLLMVQIIIFFLDEVFKIDLKDNKIKIFLYVIIPIIIYMLYVKLGLSKEFIMYSILIDFLIVISIVDYYTMYIYDITTISGIIVQGFIILITRGIIIDHLMGLIFGFMIPYIVVKITKGVGSGDIGVYALCCFCIGIEKCIYIIPISFVIGGIYGMYMLITKKKRVGSYVPLAPWISLGTLAVIFLEQNSMLLI</sequence>
<feature type="transmembrane region" description="Helical" evidence="2">
    <location>
        <begin position="57"/>
        <end position="73"/>
    </location>
</feature>
<organism evidence="4 5">
    <name type="scientific">Paraclostridium benzoelyticum</name>
    <dbReference type="NCBI Taxonomy" id="1629550"/>
    <lineage>
        <taxon>Bacteria</taxon>
        <taxon>Bacillati</taxon>
        <taxon>Bacillota</taxon>
        <taxon>Clostridia</taxon>
        <taxon>Peptostreptococcales</taxon>
        <taxon>Peptostreptococcaceae</taxon>
        <taxon>Paraclostridium</taxon>
    </lineage>
</organism>
<keyword evidence="2" id="KW-1133">Transmembrane helix</keyword>
<feature type="transmembrane region" description="Helical" evidence="2">
    <location>
        <begin position="173"/>
        <end position="193"/>
    </location>
</feature>
<dbReference type="Proteomes" id="UP000034407">
    <property type="component" value="Unassembled WGS sequence"/>
</dbReference>
<evidence type="ECO:0000259" key="3">
    <source>
        <dbReference type="Pfam" id="PF01478"/>
    </source>
</evidence>
<evidence type="ECO:0000313" key="4">
    <source>
        <dbReference type="EMBL" id="KKY02793.1"/>
    </source>
</evidence>
<dbReference type="Pfam" id="PF01478">
    <property type="entry name" value="Peptidase_A24"/>
    <property type="match status" value="1"/>
</dbReference>
<evidence type="ECO:0000313" key="5">
    <source>
        <dbReference type="Proteomes" id="UP000034407"/>
    </source>
</evidence>
<evidence type="ECO:0000256" key="1">
    <source>
        <dbReference type="ARBA" id="ARBA00005801"/>
    </source>
</evidence>
<dbReference type="PATRIC" id="fig|1629550.3.peg.202"/>
<keyword evidence="2" id="KW-0812">Transmembrane</keyword>
<feature type="transmembrane region" description="Helical" evidence="2">
    <location>
        <begin position="103"/>
        <end position="120"/>
    </location>
</feature>
<dbReference type="OrthoDB" id="1757422at2"/>
<proteinExistence type="inferred from homology"/>
<feature type="transmembrane region" description="Helical" evidence="2">
    <location>
        <begin position="132"/>
        <end position="161"/>
    </location>
</feature>
<dbReference type="GO" id="GO:0006465">
    <property type="term" value="P:signal peptide processing"/>
    <property type="evidence" value="ECO:0007669"/>
    <property type="project" value="TreeGrafter"/>
</dbReference>
<dbReference type="GO" id="GO:0004190">
    <property type="term" value="F:aspartic-type endopeptidase activity"/>
    <property type="evidence" value="ECO:0007669"/>
    <property type="project" value="InterPro"/>
</dbReference>
<feature type="domain" description="Prepilin type IV endopeptidase peptidase" evidence="3">
    <location>
        <begin position="62"/>
        <end position="162"/>
    </location>
</feature>
<dbReference type="GO" id="GO:0005886">
    <property type="term" value="C:plasma membrane"/>
    <property type="evidence" value="ECO:0007669"/>
    <property type="project" value="TreeGrafter"/>
</dbReference>
<dbReference type="EMBL" id="LBBT01000021">
    <property type="protein sequence ID" value="KKY02793.1"/>
    <property type="molecule type" value="Genomic_DNA"/>
</dbReference>
<accession>A0A0M3DKB4</accession>
<gene>
    <name evidence="4" type="ORF">VN21_01220</name>
</gene>
<dbReference type="InterPro" id="IPR050882">
    <property type="entry name" value="Prepilin_peptidase/N-MTase"/>
</dbReference>
<dbReference type="PANTHER" id="PTHR30487:SF0">
    <property type="entry name" value="PREPILIN LEADER PEPTIDASE_N-METHYLTRANSFERASE-RELATED"/>
    <property type="match status" value="1"/>
</dbReference>
<reference evidence="4 5" key="1">
    <citation type="submission" date="2015-04" db="EMBL/GenBank/DDBJ databases">
        <title>Microcin producing Clostridium sp. JC272T.</title>
        <authorList>
            <person name="Jyothsna T."/>
            <person name="Sasikala C."/>
            <person name="Ramana C."/>
        </authorList>
    </citation>
    <scope>NUCLEOTIDE SEQUENCE [LARGE SCALE GENOMIC DNA]</scope>
    <source>
        <strain evidence="4 5">JC272</strain>
    </source>
</reference>
<keyword evidence="5" id="KW-1185">Reference proteome</keyword>
<dbReference type="InterPro" id="IPR000045">
    <property type="entry name" value="Prepilin_IV_endopep_pep"/>
</dbReference>
<comment type="caution">
    <text evidence="4">The sequence shown here is derived from an EMBL/GenBank/DDBJ whole genome shotgun (WGS) entry which is preliminary data.</text>
</comment>
<dbReference type="AlphaFoldDB" id="A0A0M3DKB4"/>
<dbReference type="PANTHER" id="PTHR30487">
    <property type="entry name" value="TYPE 4 PREPILIN-LIKE PROTEINS LEADER PEPTIDE-PROCESSING ENZYME"/>
    <property type="match status" value="1"/>
</dbReference>
<feature type="transmembrane region" description="Helical" evidence="2">
    <location>
        <begin position="34"/>
        <end position="50"/>
    </location>
</feature>
<evidence type="ECO:0000256" key="2">
    <source>
        <dbReference type="SAM" id="Phobius"/>
    </source>
</evidence>
<comment type="similarity">
    <text evidence="1">Belongs to the peptidase A24 family.</text>
</comment>
<protein>
    <recommendedName>
        <fullName evidence="3">Prepilin type IV endopeptidase peptidase domain-containing protein</fullName>
    </recommendedName>
</protein>
<dbReference type="Gene3D" id="1.20.120.1220">
    <property type="match status" value="1"/>
</dbReference>
<name>A0A0M3DKB4_9FIRM</name>